<comment type="subcellular location">
    <subcellularLocation>
        <location evidence="1">Membrane</location>
        <topology evidence="1">Single-pass membrane protein</topology>
    </subcellularLocation>
    <subcellularLocation>
        <location evidence="2">Secreted</location>
    </subcellularLocation>
</comment>
<keyword evidence="13" id="KW-0325">Glycoprotein</keyword>
<gene>
    <name evidence="18" type="ORF">EOD39_3665</name>
</gene>
<dbReference type="InterPro" id="IPR043504">
    <property type="entry name" value="Peptidase_S1_PA_chymotrypsin"/>
</dbReference>
<dbReference type="GO" id="GO:0005615">
    <property type="term" value="C:extracellular space"/>
    <property type="evidence" value="ECO:0007669"/>
    <property type="project" value="TreeGrafter"/>
</dbReference>
<keyword evidence="8" id="KW-0677">Repeat</keyword>
<name>A0A662YZV2_ACIRT</name>
<keyword evidence="11" id="KW-0472">Membrane</keyword>
<evidence type="ECO:0000256" key="1">
    <source>
        <dbReference type="ARBA" id="ARBA00004167"/>
    </source>
</evidence>
<dbReference type="PROSITE" id="PS01187">
    <property type="entry name" value="EGF_CA"/>
    <property type="match status" value="1"/>
</dbReference>
<keyword evidence="19" id="KW-1185">Reference proteome</keyword>
<dbReference type="InterPro" id="IPR000152">
    <property type="entry name" value="EGF-type_Asp/Asn_hydroxyl_site"/>
</dbReference>
<reference evidence="18 19" key="1">
    <citation type="submission" date="2019-01" db="EMBL/GenBank/DDBJ databases">
        <title>Draft Genome and Complete Hox-Cluster Characterization of the Sterlet Sturgeon (Acipenser ruthenus).</title>
        <authorList>
            <person name="Wei Q."/>
        </authorList>
    </citation>
    <scope>NUCLEOTIDE SEQUENCE [LARGE SCALE GENOMIC DNA]</scope>
    <source>
        <strain evidence="18">WHYD16114868_AA</strain>
        <tissue evidence="18">Blood</tissue>
    </source>
</reference>
<dbReference type="InterPro" id="IPR018097">
    <property type="entry name" value="EGF_Ca-bd_CS"/>
</dbReference>
<evidence type="ECO:0000256" key="8">
    <source>
        <dbReference type="ARBA" id="ARBA00022737"/>
    </source>
</evidence>
<sequence length="595" mass="66181">MVELRKAAGEALWGMFIADAMSMPVHWYYVVNNIKEDFNGWITGYQAPKSRHPSSIMSLSSSAGSGRTSLSQGSQAPVVGNIILHDKLKFWKRSGECVHYHQGMQPGDNTLNALCGLRAARTLIDGKFSNVSEGGARATVLAEYVRFMTTPGTHKDTYAESFHRSFFADWRESCPVSANMILEFAEERYRQKMNLSYADSQLDTIGCLPMGIPFILLSARSNEGEAVKAAVEVVRLTHPHPNVDKYVALYARALHSVLNGACLKQQCEAALRSSVLDAWDVCRPYMEKAARYPKSSEERLKVYQIATAYLGLACYTKDTQSVSLFSLSVGALSCMFFLAHQYADDFTGGVLANTNCGDGNQCDSGPCQNGAACVDQVQSYICYCREGYEGRNCQSGESSVVLLLNVIQDMFFITEGEHIRTVIEGNEQVKHVAEKIVHEDYSVNIIDNDIALLKLKTAITYNDYVMPICLPDWHLAVHKLTSIKFSTVSGWGQYSDNGPTADYLQRLEVPRIKTQDCIARSNMIITDNMFCAGYTEGRRDSCKGDSGGPHVTKYKNTWFLTGIVSWGKGCAQPGFYGIYTRVSRYLDWLKEHMSS</sequence>
<dbReference type="GO" id="GO:0071944">
    <property type="term" value="C:cell periphery"/>
    <property type="evidence" value="ECO:0007669"/>
    <property type="project" value="UniProtKB-ARBA"/>
</dbReference>
<dbReference type="SMART" id="SM00179">
    <property type="entry name" value="EGF_CA"/>
    <property type="match status" value="1"/>
</dbReference>
<dbReference type="Gene3D" id="1.10.4080.10">
    <property type="entry name" value="ADP-ribosylation/Crystallin J1"/>
    <property type="match status" value="1"/>
</dbReference>
<evidence type="ECO:0000256" key="15">
    <source>
        <dbReference type="SAM" id="MobiDB-lite"/>
    </source>
</evidence>
<dbReference type="Proteomes" id="UP000289886">
    <property type="component" value="Unassembled WGS sequence"/>
</dbReference>
<dbReference type="Gene3D" id="2.10.25.10">
    <property type="entry name" value="Laminin"/>
    <property type="match status" value="1"/>
</dbReference>
<protein>
    <submittedName>
        <fullName evidence="18">Coagulation factor VII</fullName>
    </submittedName>
</protein>
<dbReference type="PROSITE" id="PS00135">
    <property type="entry name" value="TRYPSIN_SER"/>
    <property type="match status" value="1"/>
</dbReference>
<dbReference type="SUPFAM" id="SSF57196">
    <property type="entry name" value="EGF/Laminin"/>
    <property type="match status" value="1"/>
</dbReference>
<dbReference type="Gene3D" id="2.40.10.10">
    <property type="entry name" value="Trypsin-like serine proteases"/>
    <property type="match status" value="2"/>
</dbReference>
<dbReference type="EMBL" id="SCEB01000007">
    <property type="protein sequence ID" value="RXN01980.1"/>
    <property type="molecule type" value="Genomic_DNA"/>
</dbReference>
<dbReference type="PROSITE" id="PS00022">
    <property type="entry name" value="EGF_1"/>
    <property type="match status" value="1"/>
</dbReference>
<dbReference type="InterPro" id="IPR001254">
    <property type="entry name" value="Trypsin_dom"/>
</dbReference>
<dbReference type="InterPro" id="IPR050442">
    <property type="entry name" value="Peptidase_S1_coag_factors"/>
</dbReference>
<evidence type="ECO:0000256" key="9">
    <source>
        <dbReference type="ARBA" id="ARBA00022837"/>
    </source>
</evidence>
<dbReference type="InterPro" id="IPR009003">
    <property type="entry name" value="Peptidase_S1_PA"/>
</dbReference>
<dbReference type="AlphaFoldDB" id="A0A662YZV2"/>
<evidence type="ECO:0000256" key="3">
    <source>
        <dbReference type="ARBA" id="ARBA00010702"/>
    </source>
</evidence>
<proteinExistence type="inferred from homology"/>
<evidence type="ECO:0000256" key="6">
    <source>
        <dbReference type="ARBA" id="ARBA00022692"/>
    </source>
</evidence>
<dbReference type="SMART" id="SM00020">
    <property type="entry name" value="Tryp_SPc"/>
    <property type="match status" value="1"/>
</dbReference>
<dbReference type="GO" id="GO:0005509">
    <property type="term" value="F:calcium ion binding"/>
    <property type="evidence" value="ECO:0007669"/>
    <property type="project" value="InterPro"/>
</dbReference>
<keyword evidence="4" id="KW-0964">Secreted</keyword>
<evidence type="ECO:0000256" key="12">
    <source>
        <dbReference type="ARBA" id="ARBA00023157"/>
    </source>
</evidence>
<evidence type="ECO:0000259" key="16">
    <source>
        <dbReference type="PROSITE" id="PS50026"/>
    </source>
</evidence>
<evidence type="ECO:0000256" key="4">
    <source>
        <dbReference type="ARBA" id="ARBA00022525"/>
    </source>
</evidence>
<dbReference type="PANTHER" id="PTHR24278">
    <property type="entry name" value="COAGULATION FACTOR"/>
    <property type="match status" value="1"/>
</dbReference>
<dbReference type="GO" id="GO:0016020">
    <property type="term" value="C:membrane"/>
    <property type="evidence" value="ECO:0007669"/>
    <property type="project" value="UniProtKB-SubCell"/>
</dbReference>
<dbReference type="Pfam" id="PF03747">
    <property type="entry name" value="ADP_ribosyl_GH"/>
    <property type="match status" value="1"/>
</dbReference>
<accession>A0A662YZV2</accession>
<dbReference type="FunFam" id="2.10.25.10:FF:000247">
    <property type="entry name" value="Delta/notch like EGF repeat containing"/>
    <property type="match status" value="1"/>
</dbReference>
<evidence type="ECO:0000256" key="14">
    <source>
        <dbReference type="PROSITE-ProRule" id="PRU00076"/>
    </source>
</evidence>
<dbReference type="InterPro" id="IPR001881">
    <property type="entry name" value="EGF-like_Ca-bd_dom"/>
</dbReference>
<evidence type="ECO:0000256" key="10">
    <source>
        <dbReference type="ARBA" id="ARBA00022989"/>
    </source>
</evidence>
<dbReference type="GO" id="GO:0007399">
    <property type="term" value="P:nervous system development"/>
    <property type="evidence" value="ECO:0007669"/>
    <property type="project" value="UniProtKB-ARBA"/>
</dbReference>
<feature type="disulfide bond" evidence="14">
    <location>
        <begin position="384"/>
        <end position="393"/>
    </location>
</feature>
<keyword evidence="6" id="KW-0812">Transmembrane</keyword>
<feature type="region of interest" description="Disordered" evidence="15">
    <location>
        <begin position="49"/>
        <end position="73"/>
    </location>
</feature>
<evidence type="ECO:0000256" key="13">
    <source>
        <dbReference type="ARBA" id="ARBA00023180"/>
    </source>
</evidence>
<keyword evidence="9" id="KW-0106">Calcium</keyword>
<dbReference type="SUPFAM" id="SSF50494">
    <property type="entry name" value="Trypsin-like serine proteases"/>
    <property type="match status" value="1"/>
</dbReference>
<feature type="domain" description="EGF-like" evidence="16">
    <location>
        <begin position="358"/>
        <end position="394"/>
    </location>
</feature>
<comment type="caution">
    <text evidence="18">The sequence shown here is derived from an EMBL/GenBank/DDBJ whole genome shotgun (WGS) entry which is preliminary data.</text>
</comment>
<dbReference type="GO" id="GO:0004252">
    <property type="term" value="F:serine-type endopeptidase activity"/>
    <property type="evidence" value="ECO:0007669"/>
    <property type="project" value="InterPro"/>
</dbReference>
<keyword evidence="10" id="KW-1133">Transmembrane helix</keyword>
<dbReference type="Pfam" id="PF00008">
    <property type="entry name" value="EGF"/>
    <property type="match status" value="1"/>
</dbReference>
<keyword evidence="7" id="KW-0732">Signal</keyword>
<dbReference type="PROSITE" id="PS50240">
    <property type="entry name" value="TRYPSIN_DOM"/>
    <property type="match status" value="1"/>
</dbReference>
<dbReference type="InterPro" id="IPR033116">
    <property type="entry name" value="TRYPSIN_SER"/>
</dbReference>
<dbReference type="Pfam" id="PF00089">
    <property type="entry name" value="Trypsin"/>
    <property type="match status" value="1"/>
</dbReference>
<comment type="caution">
    <text evidence="14">Lacks conserved residue(s) required for the propagation of feature annotation.</text>
</comment>
<dbReference type="GO" id="GO:0120025">
    <property type="term" value="C:plasma membrane bounded cell projection"/>
    <property type="evidence" value="ECO:0007669"/>
    <property type="project" value="UniProtKB-ARBA"/>
</dbReference>
<dbReference type="PROSITE" id="PS00010">
    <property type="entry name" value="ASX_HYDROXYL"/>
    <property type="match status" value="1"/>
</dbReference>
<evidence type="ECO:0000256" key="11">
    <source>
        <dbReference type="ARBA" id="ARBA00023136"/>
    </source>
</evidence>
<evidence type="ECO:0000313" key="19">
    <source>
        <dbReference type="Proteomes" id="UP000289886"/>
    </source>
</evidence>
<evidence type="ECO:0000259" key="17">
    <source>
        <dbReference type="PROSITE" id="PS50240"/>
    </source>
</evidence>
<evidence type="ECO:0000256" key="7">
    <source>
        <dbReference type="ARBA" id="ARBA00022729"/>
    </source>
</evidence>
<dbReference type="CDD" id="cd00190">
    <property type="entry name" value="Tryp_SPc"/>
    <property type="match status" value="1"/>
</dbReference>
<comment type="similarity">
    <text evidence="3">Belongs to the ADP-ribosylglycohydrolase family.</text>
</comment>
<dbReference type="SMART" id="SM00181">
    <property type="entry name" value="EGF"/>
    <property type="match status" value="1"/>
</dbReference>
<evidence type="ECO:0000256" key="2">
    <source>
        <dbReference type="ARBA" id="ARBA00004613"/>
    </source>
</evidence>
<feature type="domain" description="Peptidase S1" evidence="17">
    <location>
        <begin position="346"/>
        <end position="594"/>
    </location>
</feature>
<dbReference type="SUPFAM" id="SSF101478">
    <property type="entry name" value="ADP-ribosylglycohydrolase"/>
    <property type="match status" value="1"/>
</dbReference>
<organism evidence="18 19">
    <name type="scientific">Acipenser ruthenus</name>
    <name type="common">Sterlet sturgeon</name>
    <dbReference type="NCBI Taxonomy" id="7906"/>
    <lineage>
        <taxon>Eukaryota</taxon>
        <taxon>Metazoa</taxon>
        <taxon>Chordata</taxon>
        <taxon>Craniata</taxon>
        <taxon>Vertebrata</taxon>
        <taxon>Euteleostomi</taxon>
        <taxon>Actinopterygii</taxon>
        <taxon>Chondrostei</taxon>
        <taxon>Acipenseriformes</taxon>
        <taxon>Acipenseridae</taxon>
        <taxon>Acipenser</taxon>
    </lineage>
</organism>
<dbReference type="PROSITE" id="PS01186">
    <property type="entry name" value="EGF_2"/>
    <property type="match status" value="1"/>
</dbReference>
<dbReference type="PROSITE" id="PS50026">
    <property type="entry name" value="EGF_3"/>
    <property type="match status" value="1"/>
</dbReference>
<dbReference type="InterPro" id="IPR005502">
    <property type="entry name" value="Ribosyl_crysJ1"/>
</dbReference>
<keyword evidence="5 14" id="KW-0245">EGF-like domain</keyword>
<evidence type="ECO:0000313" key="18">
    <source>
        <dbReference type="EMBL" id="RXN01980.1"/>
    </source>
</evidence>
<dbReference type="GO" id="GO:0006508">
    <property type="term" value="P:proteolysis"/>
    <property type="evidence" value="ECO:0007669"/>
    <property type="project" value="InterPro"/>
</dbReference>
<keyword evidence="12 14" id="KW-1015">Disulfide bond</keyword>
<dbReference type="InterPro" id="IPR000742">
    <property type="entry name" value="EGF"/>
</dbReference>
<dbReference type="InterPro" id="IPR036705">
    <property type="entry name" value="Ribosyl_crysJ1_sf"/>
</dbReference>
<dbReference type="CDD" id="cd00054">
    <property type="entry name" value="EGF_CA"/>
    <property type="match status" value="1"/>
</dbReference>
<evidence type="ECO:0000256" key="5">
    <source>
        <dbReference type="ARBA" id="ARBA00022536"/>
    </source>
</evidence>
<dbReference type="PANTHER" id="PTHR24278:SF26">
    <property type="entry name" value="COAGULATION FACTOR VII"/>
    <property type="match status" value="1"/>
</dbReference>
<dbReference type="PRINTS" id="PR00722">
    <property type="entry name" value="CHYMOTRYPSIN"/>
</dbReference>
<feature type="compositionally biased region" description="Low complexity" evidence="15">
    <location>
        <begin position="53"/>
        <end position="71"/>
    </location>
</feature>
<dbReference type="InterPro" id="IPR001314">
    <property type="entry name" value="Peptidase_S1A"/>
</dbReference>